<accession>A0A562T0K9</accession>
<keyword evidence="2" id="KW-1185">Reference proteome</keyword>
<name>A0A562T0K9_9HYPH</name>
<evidence type="ECO:0008006" key="3">
    <source>
        <dbReference type="Google" id="ProtNLM"/>
    </source>
</evidence>
<evidence type="ECO:0000313" key="2">
    <source>
        <dbReference type="Proteomes" id="UP000320593"/>
    </source>
</evidence>
<reference evidence="1 2" key="1">
    <citation type="submission" date="2019-07" db="EMBL/GenBank/DDBJ databases">
        <title>Genomic Encyclopedia of Archaeal and Bacterial Type Strains, Phase II (KMG-II): from individual species to whole genera.</title>
        <authorList>
            <person name="Goeker M."/>
        </authorList>
    </citation>
    <scope>NUCLEOTIDE SEQUENCE [LARGE SCALE GENOMIC DNA]</scope>
    <source>
        <strain evidence="1 2">ATCC BAA-252</strain>
    </source>
</reference>
<dbReference type="EMBL" id="VLLF01000005">
    <property type="protein sequence ID" value="TWI87051.1"/>
    <property type="molecule type" value="Genomic_DNA"/>
</dbReference>
<proteinExistence type="predicted"/>
<dbReference type="AlphaFoldDB" id="A0A562T0K9"/>
<dbReference type="Proteomes" id="UP000320593">
    <property type="component" value="Unassembled WGS sequence"/>
</dbReference>
<sequence length="56" mass="6441">MRQAHTLRDLKEAGYAGFTKLYEEIRAGRLVATKIGRRTIILDEDLKAWLDALPRV</sequence>
<gene>
    <name evidence="1" type="ORF">JM93_02288</name>
</gene>
<organism evidence="1 2">
    <name type="scientific">Roseibium hamelinense</name>
    <dbReference type="NCBI Taxonomy" id="150831"/>
    <lineage>
        <taxon>Bacteria</taxon>
        <taxon>Pseudomonadati</taxon>
        <taxon>Pseudomonadota</taxon>
        <taxon>Alphaproteobacteria</taxon>
        <taxon>Hyphomicrobiales</taxon>
        <taxon>Stappiaceae</taxon>
        <taxon>Roseibium</taxon>
    </lineage>
</organism>
<comment type="caution">
    <text evidence="1">The sequence shown here is derived from an EMBL/GenBank/DDBJ whole genome shotgun (WGS) entry which is preliminary data.</text>
</comment>
<dbReference type="OrthoDB" id="8455293at2"/>
<evidence type="ECO:0000313" key="1">
    <source>
        <dbReference type="EMBL" id="TWI87051.1"/>
    </source>
</evidence>
<dbReference type="RefSeq" id="WP_145343349.1">
    <property type="nucleotide sequence ID" value="NZ_VLLF01000005.1"/>
</dbReference>
<protein>
    <recommendedName>
        <fullName evidence="3">Excisionase family DNA binding protein</fullName>
    </recommendedName>
</protein>